<dbReference type="PANTHER" id="PTHR47505:SF1">
    <property type="entry name" value="DNA UTILIZATION PROTEIN YHGH"/>
    <property type="match status" value="1"/>
</dbReference>
<dbReference type="RefSeq" id="WP_121442702.1">
    <property type="nucleotide sequence ID" value="NZ_RCDA01000003.1"/>
</dbReference>
<dbReference type="SUPFAM" id="SSF53271">
    <property type="entry name" value="PRTase-like"/>
    <property type="match status" value="1"/>
</dbReference>
<dbReference type="PANTHER" id="PTHR47505">
    <property type="entry name" value="DNA UTILIZATION PROTEIN YHGH"/>
    <property type="match status" value="1"/>
</dbReference>
<dbReference type="InterPro" id="IPR044005">
    <property type="entry name" value="DZR_2"/>
</dbReference>
<evidence type="ECO:0000259" key="3">
    <source>
        <dbReference type="Pfam" id="PF18912"/>
    </source>
</evidence>
<dbReference type="EMBL" id="RCDA01000003">
    <property type="protein sequence ID" value="RLK48301.1"/>
    <property type="molecule type" value="Genomic_DNA"/>
</dbReference>
<dbReference type="OrthoDB" id="9793412at2"/>
<dbReference type="InterPro" id="IPR051910">
    <property type="entry name" value="ComF/GntX_DNA_util-trans"/>
</dbReference>
<proteinExistence type="inferred from homology"/>
<dbReference type="Proteomes" id="UP000275461">
    <property type="component" value="Unassembled WGS sequence"/>
</dbReference>
<protein>
    <submittedName>
        <fullName evidence="4">ComF family protein</fullName>
    </submittedName>
</protein>
<evidence type="ECO:0000313" key="4">
    <source>
        <dbReference type="EMBL" id="RLK48301.1"/>
    </source>
</evidence>
<reference evidence="4 5" key="1">
    <citation type="submission" date="2018-10" db="EMBL/GenBank/DDBJ databases">
        <title>Genomic Encyclopedia of Type Strains, Phase IV (KMG-IV): sequencing the most valuable type-strain genomes for metagenomic binning, comparative biology and taxonomic classification.</title>
        <authorList>
            <person name="Goeker M."/>
        </authorList>
    </citation>
    <scope>NUCLEOTIDE SEQUENCE [LARGE SCALE GENOMIC DNA]</scope>
    <source>
        <strain evidence="4 5">DSM 12769</strain>
    </source>
</reference>
<organism evidence="4 5">
    <name type="scientific">Alkalispirillum mobile</name>
    <dbReference type="NCBI Taxonomy" id="85925"/>
    <lineage>
        <taxon>Bacteria</taxon>
        <taxon>Pseudomonadati</taxon>
        <taxon>Pseudomonadota</taxon>
        <taxon>Gammaproteobacteria</taxon>
        <taxon>Chromatiales</taxon>
        <taxon>Ectothiorhodospiraceae</taxon>
        <taxon>Alkalispirillum</taxon>
    </lineage>
</organism>
<evidence type="ECO:0000256" key="1">
    <source>
        <dbReference type="ARBA" id="ARBA00008007"/>
    </source>
</evidence>
<gene>
    <name evidence="4" type="ORF">DFR31_2180</name>
</gene>
<feature type="domain" description="Double zinc ribbon" evidence="3">
    <location>
        <begin position="15"/>
        <end position="73"/>
    </location>
</feature>
<name>A0A498C7S4_9GAMM</name>
<keyword evidence="5" id="KW-1185">Reference proteome</keyword>
<dbReference type="Pfam" id="PF18912">
    <property type="entry name" value="DZR_2"/>
    <property type="match status" value="1"/>
</dbReference>
<comment type="caution">
    <text evidence="4">The sequence shown here is derived from an EMBL/GenBank/DDBJ whole genome shotgun (WGS) entry which is preliminary data.</text>
</comment>
<sequence length="247" mass="26648">MEGVRRWLQALERGLDRLYPPCCVLCGAPGEPPALDLCAGCRQDLPWLSRPCAGCGVPLPAGAVANDLCGDCLQARPCFDRVLAPLHYRFPVDRLITGFKFHRQLATGRVLGALLAEVADSRPEPLPELLLPVPLHPQRLRARGYNQATELARQLTSALPGVRIWHGLRRVRATSTQSGLDRAQRPGNVLGAFAVNGTLPARHVAVVDDVMTTGCTLDEIARVLKAAGVETVEAWATARTPPPPGSR</sequence>
<dbReference type="Gene3D" id="3.40.50.2020">
    <property type="match status" value="1"/>
</dbReference>
<feature type="domain" description="Phosphoribosyltransferase" evidence="2">
    <location>
        <begin position="144"/>
        <end position="237"/>
    </location>
</feature>
<dbReference type="InterPro" id="IPR000836">
    <property type="entry name" value="PRTase_dom"/>
</dbReference>
<evidence type="ECO:0000259" key="2">
    <source>
        <dbReference type="Pfam" id="PF00156"/>
    </source>
</evidence>
<evidence type="ECO:0000313" key="5">
    <source>
        <dbReference type="Proteomes" id="UP000275461"/>
    </source>
</evidence>
<dbReference type="Pfam" id="PF00156">
    <property type="entry name" value="Pribosyltran"/>
    <property type="match status" value="1"/>
</dbReference>
<dbReference type="InterPro" id="IPR029057">
    <property type="entry name" value="PRTase-like"/>
</dbReference>
<dbReference type="CDD" id="cd06223">
    <property type="entry name" value="PRTases_typeI"/>
    <property type="match status" value="1"/>
</dbReference>
<dbReference type="AlphaFoldDB" id="A0A498C7S4"/>
<accession>A0A498C7S4</accession>
<comment type="similarity">
    <text evidence="1">Belongs to the ComF/GntX family.</text>
</comment>